<name>A0A1I1V5E4_9GAMM</name>
<accession>A0A1I1V5E4</accession>
<evidence type="ECO:0000256" key="1">
    <source>
        <dbReference type="SAM" id="Phobius"/>
    </source>
</evidence>
<dbReference type="InterPro" id="IPR008999">
    <property type="entry name" value="Actin-crosslinking"/>
</dbReference>
<dbReference type="Gene3D" id="2.80.10.50">
    <property type="match status" value="1"/>
</dbReference>
<dbReference type="EMBL" id="FOLO01000111">
    <property type="protein sequence ID" value="SFD78262.1"/>
    <property type="molecule type" value="Genomic_DNA"/>
</dbReference>
<evidence type="ECO:0000313" key="2">
    <source>
        <dbReference type="EMBL" id="SFD78262.1"/>
    </source>
</evidence>
<keyword evidence="1" id="KW-1133">Transmembrane helix</keyword>
<proteinExistence type="predicted"/>
<gene>
    <name evidence="2" type="ORF">SAMN02745724_05430</name>
</gene>
<keyword evidence="1" id="KW-0472">Membrane</keyword>
<feature type="transmembrane region" description="Helical" evidence="1">
    <location>
        <begin position="187"/>
        <end position="207"/>
    </location>
</feature>
<dbReference type="SUPFAM" id="SSF50405">
    <property type="entry name" value="Actin-crosslinking proteins"/>
    <property type="match status" value="1"/>
</dbReference>
<dbReference type="AlphaFoldDB" id="A0A1I1V5E4"/>
<keyword evidence="3" id="KW-1185">Reference proteome</keyword>
<protein>
    <submittedName>
        <fullName evidence="2">Uncharacterized protein</fullName>
    </submittedName>
</protein>
<organism evidence="2 3">
    <name type="scientific">Pseudoalteromonas denitrificans DSM 6059</name>
    <dbReference type="NCBI Taxonomy" id="1123010"/>
    <lineage>
        <taxon>Bacteria</taxon>
        <taxon>Pseudomonadati</taxon>
        <taxon>Pseudomonadota</taxon>
        <taxon>Gammaproteobacteria</taxon>
        <taxon>Alteromonadales</taxon>
        <taxon>Pseudoalteromonadaceae</taxon>
        <taxon>Pseudoalteromonas</taxon>
    </lineage>
</organism>
<dbReference type="Proteomes" id="UP000198862">
    <property type="component" value="Unassembled WGS sequence"/>
</dbReference>
<evidence type="ECO:0000313" key="3">
    <source>
        <dbReference type="Proteomes" id="UP000198862"/>
    </source>
</evidence>
<keyword evidence="1" id="KW-0812">Transmembrane</keyword>
<dbReference type="RefSeq" id="WP_091991976.1">
    <property type="nucleotide sequence ID" value="NZ_FOLO01000111.1"/>
</dbReference>
<reference evidence="2 3" key="1">
    <citation type="submission" date="2016-10" db="EMBL/GenBank/DDBJ databases">
        <authorList>
            <person name="de Groot N.N."/>
        </authorList>
    </citation>
    <scope>NUCLEOTIDE SEQUENCE [LARGE SCALE GENOMIC DNA]</scope>
    <source>
        <strain evidence="2 3">DSM 6059</strain>
    </source>
</reference>
<sequence>MAKKTAKRKTKTSVNENDTANSVMKKLILRDITPLFCDGDKLVLTAGNGKCLSVVNEDMLGTTVKPTEEDCFEVEHVDEYIALKFKEKYVTLDVTGCVTAKGEAVESASLLRVQLNDDGRVVIKEKSGAYWSLTPQEGVICEHFKYFCHARMEFKVDVINLDAESEQLKHHRDLSQQKSECEAAERALIFQITVNLILAIGIGPYIISDRLETGVWGLLSQNANVRTALDVFIKDAVKNPGRKFLAAMTFLYVVHEEGLLLRLMRLVLASVGWWALAEITAKVIEAIFAPEAELVELGASLTVWGVQTEEAVSATLKACSPTKDANAKGAKGKKK</sequence>